<dbReference type="InterPro" id="IPR013929">
    <property type="entry name" value="RPAP1_C"/>
</dbReference>
<dbReference type="Proteomes" id="UP001158576">
    <property type="component" value="Chromosome PAR"/>
</dbReference>
<keyword evidence="4" id="KW-0539">Nucleus</keyword>
<dbReference type="InterPro" id="IPR057989">
    <property type="entry name" value="TPR_RPAP1/MINIYO-like"/>
</dbReference>
<protein>
    <submittedName>
        <fullName evidence="9">Oidioi.mRNA.OKI2018_I69.PAR.g10177.t1.cds</fullName>
    </submittedName>
</protein>
<feature type="region of interest" description="Disordered" evidence="5">
    <location>
        <begin position="93"/>
        <end position="122"/>
    </location>
</feature>
<dbReference type="Pfam" id="PF08620">
    <property type="entry name" value="RPAP1_C"/>
    <property type="match status" value="1"/>
</dbReference>
<keyword evidence="10" id="KW-1185">Reference proteome</keyword>
<sequence length="1115" mass="127011">MPRRPTALDDDEQLLREQEAFLRKNEPSAKVVRMKKESTNLEQKEERMEIDEVQQVLFEIQEKMSIVESEKPAGHPDGFPKVFSLGNTDQIGGKKKGKSLFKQKMEERKKKQGRVSEARAPPRPIPVRSLVEDEKIGHENAERLAKLSMEEIEEERKQLLAKLDPSMLDFIRKRRYQGRTFDKEGAKVKLLEETTFKTEHGTDVKVPLRGVDQKWVNFGHVEPEKLEWMQDIEIKEIKGDVKVRVDFNGEVVNPISEISWREGLHHHGDEEQVPGYSMQELLGLSNSRLLQQRQIAYKALEGVIRNARLQKGDRTLFVAPKLLLQAGLVVVVRRELDSEALQSQEMALRLLHALIGPLDRSIEHVTVKASFGEYKAFDETDHDSLGDGLIEHSAKDLISALLNMQILARFRFLLQNPASSGDVKLLVIEILQVFAGHSLTTANRIFDENFLVEALLPDIALMGTEQSAKRLRVFLLMMRNGKNLAKKLADNESFMGVLYSSLFGPCDFRKVGIEIARCFVQFRINTDVFMKMIQDFSKSLEKYESLVQEVFLCSERTIELYERFRSIACSTHPQQKSYVHFATTLLKLFREGKESHKYSPVPIELLEVSYHPDSLDSLWEQLDKLRAPNSNARPLPAVPLGLDVSLMENCNETASYLDYLSALINVDRMKAIESIKNSLVLDILVDVIDVLKLSHETELLIVSIVRLGCQLKTLIIDKSLENFVARWHALSFRASLLLPVVYSELQLQFYSNFFDGSLFSCSSKNNPEGFESTLEKILPELSSLRGQFLATVRQFLPPTSWERSRQFLTRSEKCETLIIGGPGLTPSLPSDIVFMKLIELGTVLSAGDSNVSLEDHADSSEAIKSLRLAHFCTTFRKNSIPGVQGSSLFVRLALVFLCPPEISMSGTILDLIRPLLKLSVQKSTLVHNSVIPIADCPSFTDFYIKLLDAFEGHGYSNSLFGSVLMIPLIHSTELRLILWGDKQPILQTIRNDFTNILLPFEEYIRIPETSTRLVQLYLAAIASKTVTVHRNVVLYCFAVYQINQFLMNLQIDRNLRESILRLVLSAEKSLQKDILFFSKINKEFPHIDHKEDLEEGPKNWIISTIKKNRLESELF</sequence>
<evidence type="ECO:0000256" key="4">
    <source>
        <dbReference type="ARBA" id="ARBA00023242"/>
    </source>
</evidence>
<evidence type="ECO:0000256" key="1">
    <source>
        <dbReference type="ARBA" id="ARBA00004123"/>
    </source>
</evidence>
<dbReference type="Pfam" id="PF08621">
    <property type="entry name" value="RPAP1_N"/>
    <property type="match status" value="1"/>
</dbReference>
<feature type="domain" description="RPAP1 N-terminal" evidence="7">
    <location>
        <begin position="134"/>
        <end position="175"/>
    </location>
</feature>
<evidence type="ECO:0000313" key="10">
    <source>
        <dbReference type="Proteomes" id="UP001158576"/>
    </source>
</evidence>
<feature type="compositionally biased region" description="Basic and acidic residues" evidence="5">
    <location>
        <begin position="103"/>
        <end position="117"/>
    </location>
</feature>
<evidence type="ECO:0000259" key="6">
    <source>
        <dbReference type="Pfam" id="PF08620"/>
    </source>
</evidence>
<feature type="domain" description="RPAP1/MINIYO-like TPR repeats" evidence="8">
    <location>
        <begin position="836"/>
        <end position="1050"/>
    </location>
</feature>
<dbReference type="InterPro" id="IPR039913">
    <property type="entry name" value="RPAP1/Rba50"/>
</dbReference>
<evidence type="ECO:0000313" key="9">
    <source>
        <dbReference type="EMBL" id="CAG5082654.1"/>
    </source>
</evidence>
<accession>A0ABN7RPA1</accession>
<dbReference type="PANTHER" id="PTHR21483:SF18">
    <property type="entry name" value="RNA POLYMERASE II-ASSOCIATED PROTEIN 1"/>
    <property type="match status" value="1"/>
</dbReference>
<keyword evidence="3" id="KW-0804">Transcription</keyword>
<proteinExistence type="inferred from homology"/>
<evidence type="ECO:0000256" key="2">
    <source>
        <dbReference type="ARBA" id="ARBA00009953"/>
    </source>
</evidence>
<organism evidence="9 10">
    <name type="scientific">Oikopleura dioica</name>
    <name type="common">Tunicate</name>
    <dbReference type="NCBI Taxonomy" id="34765"/>
    <lineage>
        <taxon>Eukaryota</taxon>
        <taxon>Metazoa</taxon>
        <taxon>Chordata</taxon>
        <taxon>Tunicata</taxon>
        <taxon>Appendicularia</taxon>
        <taxon>Copelata</taxon>
        <taxon>Oikopleuridae</taxon>
        <taxon>Oikopleura</taxon>
    </lineage>
</organism>
<comment type="similarity">
    <text evidence="2">Belongs to the RPAP1 family.</text>
</comment>
<name>A0ABN7RPA1_OIKDI</name>
<gene>
    <name evidence="9" type="ORF">OKIOD_LOCUS1735</name>
</gene>
<comment type="subcellular location">
    <subcellularLocation>
        <location evidence="1">Nucleus</location>
    </subcellularLocation>
</comment>
<dbReference type="EMBL" id="OU015568">
    <property type="protein sequence ID" value="CAG5082654.1"/>
    <property type="molecule type" value="Genomic_DNA"/>
</dbReference>
<evidence type="ECO:0000259" key="8">
    <source>
        <dbReference type="Pfam" id="PF25766"/>
    </source>
</evidence>
<dbReference type="PANTHER" id="PTHR21483">
    <property type="entry name" value="RNA POLYMERASE II-ASSOCIATED PROTEIN 1"/>
    <property type="match status" value="1"/>
</dbReference>
<evidence type="ECO:0000259" key="7">
    <source>
        <dbReference type="Pfam" id="PF08621"/>
    </source>
</evidence>
<feature type="domain" description="RPAP1 C-terminal" evidence="6">
    <location>
        <begin position="243"/>
        <end position="307"/>
    </location>
</feature>
<dbReference type="InterPro" id="IPR013930">
    <property type="entry name" value="RPAP1_N"/>
</dbReference>
<evidence type="ECO:0000256" key="3">
    <source>
        <dbReference type="ARBA" id="ARBA00023163"/>
    </source>
</evidence>
<reference evidence="9 10" key="1">
    <citation type="submission" date="2021-04" db="EMBL/GenBank/DDBJ databases">
        <authorList>
            <person name="Bliznina A."/>
        </authorList>
    </citation>
    <scope>NUCLEOTIDE SEQUENCE [LARGE SCALE GENOMIC DNA]</scope>
</reference>
<dbReference type="Pfam" id="PF25766">
    <property type="entry name" value="TPR_RPAP1"/>
    <property type="match status" value="1"/>
</dbReference>
<evidence type="ECO:0000256" key="5">
    <source>
        <dbReference type="SAM" id="MobiDB-lite"/>
    </source>
</evidence>